<gene>
    <name evidence="2" type="primary">LOC108631791</name>
</gene>
<dbReference type="RefSeq" id="XP_017891443.1">
    <property type="nucleotide sequence ID" value="XM_018035954.1"/>
</dbReference>
<dbReference type="Proteomes" id="UP000694925">
    <property type="component" value="Unplaced"/>
</dbReference>
<evidence type="ECO:0000313" key="2">
    <source>
        <dbReference type="RefSeq" id="XP_017891443.1"/>
    </source>
</evidence>
<sequence length="139" mass="15069">MSCKKVIGCWNDMEEIKHLLCAMECCQCPCPPPPPICSLLLPPRIEELPAVCPPQRPCCPPRPYCPPPPCCPPPCPIVPLCCGPTPICCKVPIITSPCCPSRVCHPPAPCTPPCCTPSPMPCYSGSTRMLREDFVQTIN</sequence>
<evidence type="ECO:0000313" key="1">
    <source>
        <dbReference type="Proteomes" id="UP000694925"/>
    </source>
</evidence>
<proteinExistence type="predicted"/>
<dbReference type="GeneID" id="108631791"/>
<name>A0AAJ7NF76_9HYME</name>
<dbReference type="AlphaFoldDB" id="A0AAJ7NF76"/>
<organism evidence="1 2">
    <name type="scientific">Ceratina calcarata</name>
    <dbReference type="NCBI Taxonomy" id="156304"/>
    <lineage>
        <taxon>Eukaryota</taxon>
        <taxon>Metazoa</taxon>
        <taxon>Ecdysozoa</taxon>
        <taxon>Arthropoda</taxon>
        <taxon>Hexapoda</taxon>
        <taxon>Insecta</taxon>
        <taxon>Pterygota</taxon>
        <taxon>Neoptera</taxon>
        <taxon>Endopterygota</taxon>
        <taxon>Hymenoptera</taxon>
        <taxon>Apocrita</taxon>
        <taxon>Aculeata</taxon>
        <taxon>Apoidea</taxon>
        <taxon>Anthophila</taxon>
        <taxon>Apidae</taxon>
        <taxon>Ceratina</taxon>
        <taxon>Zadontomerus</taxon>
    </lineage>
</organism>
<accession>A0AAJ7NF76</accession>
<reference evidence="2" key="1">
    <citation type="submission" date="2025-08" db="UniProtKB">
        <authorList>
            <consortium name="RefSeq"/>
        </authorList>
    </citation>
    <scope>IDENTIFICATION</scope>
    <source>
        <tissue evidence="2">Whole body</tissue>
    </source>
</reference>
<dbReference type="KEGG" id="ccal:108631791"/>
<protein>
    <submittedName>
        <fullName evidence="2">Sperm mitochondrial-associated cysteine-rich protein-like</fullName>
    </submittedName>
</protein>
<keyword evidence="1" id="KW-1185">Reference proteome</keyword>